<keyword evidence="2" id="KW-0548">Nucleotidyltransferase</keyword>
<evidence type="ECO:0000256" key="1">
    <source>
        <dbReference type="SAM" id="MobiDB-lite"/>
    </source>
</evidence>
<dbReference type="GO" id="GO:0000428">
    <property type="term" value="C:DNA-directed RNA polymerase complex"/>
    <property type="evidence" value="ECO:0007669"/>
    <property type="project" value="UniProtKB-KW"/>
</dbReference>
<feature type="non-terminal residue" evidence="2">
    <location>
        <position position="75"/>
    </location>
</feature>
<proteinExistence type="predicted"/>
<evidence type="ECO:0000313" key="2">
    <source>
        <dbReference type="EMBL" id="CAA9506914.1"/>
    </source>
</evidence>
<dbReference type="AlphaFoldDB" id="A0A6J4SVV3"/>
<sequence>DLSSHRPPPRERRLQLRLRSRRGQACPADQLLLPQPRRGDVRRVPAPDGRHRLQELPHDRARGSRGREDQVPVPL</sequence>
<reference evidence="2" key="1">
    <citation type="submission" date="2020-02" db="EMBL/GenBank/DDBJ databases">
        <authorList>
            <person name="Meier V. D."/>
        </authorList>
    </citation>
    <scope>NUCLEOTIDE SEQUENCE</scope>
    <source>
        <strain evidence="2">AVDCRST_MAG67</strain>
    </source>
</reference>
<dbReference type="GO" id="GO:0003899">
    <property type="term" value="F:DNA-directed RNA polymerase activity"/>
    <property type="evidence" value="ECO:0007669"/>
    <property type="project" value="UniProtKB-EC"/>
</dbReference>
<keyword evidence="2" id="KW-0804">Transcription</keyword>
<gene>
    <name evidence="2" type="ORF">AVDCRST_MAG67-2485</name>
</gene>
<organism evidence="2">
    <name type="scientific">uncultured Solirubrobacteraceae bacterium</name>
    <dbReference type="NCBI Taxonomy" id="1162706"/>
    <lineage>
        <taxon>Bacteria</taxon>
        <taxon>Bacillati</taxon>
        <taxon>Actinomycetota</taxon>
        <taxon>Thermoleophilia</taxon>
        <taxon>Solirubrobacterales</taxon>
        <taxon>Solirubrobacteraceae</taxon>
        <taxon>environmental samples</taxon>
    </lineage>
</organism>
<name>A0A6J4SVV3_9ACTN</name>
<feature type="region of interest" description="Disordered" evidence="1">
    <location>
        <begin position="1"/>
        <end position="75"/>
    </location>
</feature>
<dbReference type="EMBL" id="CADCVQ010000099">
    <property type="protein sequence ID" value="CAA9506914.1"/>
    <property type="molecule type" value="Genomic_DNA"/>
</dbReference>
<protein>
    <submittedName>
        <fullName evidence="2">DNA-directed RNA polymerase omega subunit</fullName>
        <ecNumber evidence="2">2.7.7.6</ecNumber>
    </submittedName>
</protein>
<dbReference type="EC" id="2.7.7.6" evidence="2"/>
<keyword evidence="2" id="KW-0808">Transferase</keyword>
<accession>A0A6J4SVV3</accession>
<feature type="compositionally biased region" description="Basic and acidic residues" evidence="1">
    <location>
        <begin position="37"/>
        <end position="75"/>
    </location>
</feature>
<keyword evidence="2" id="KW-0240">DNA-directed RNA polymerase</keyword>
<feature type="non-terminal residue" evidence="2">
    <location>
        <position position="1"/>
    </location>
</feature>